<dbReference type="Proteomes" id="UP000186143">
    <property type="component" value="Unassembled WGS sequence"/>
</dbReference>
<feature type="transmembrane region" description="Helical" evidence="1">
    <location>
        <begin position="354"/>
        <end position="373"/>
    </location>
</feature>
<evidence type="ECO:0000256" key="1">
    <source>
        <dbReference type="SAM" id="Phobius"/>
    </source>
</evidence>
<reference evidence="2 3" key="1">
    <citation type="submission" date="2016-09" db="EMBL/GenBank/DDBJ databases">
        <title>Rhizobium sp. nov., a novel species isolated from the rice rhizosphere.</title>
        <authorList>
            <person name="Zhao J."/>
            <person name="Zhang X."/>
        </authorList>
    </citation>
    <scope>NUCLEOTIDE SEQUENCE [LARGE SCALE GENOMIC DNA]</scope>
    <source>
        <strain evidence="2 3">MH17</strain>
    </source>
</reference>
<feature type="transmembrane region" description="Helical" evidence="1">
    <location>
        <begin position="133"/>
        <end position="155"/>
    </location>
</feature>
<evidence type="ECO:0000313" key="2">
    <source>
        <dbReference type="EMBL" id="OLP57520.1"/>
    </source>
</evidence>
<feature type="transmembrane region" description="Helical" evidence="1">
    <location>
        <begin position="37"/>
        <end position="59"/>
    </location>
</feature>
<gene>
    <name evidence="2" type="ORF">BJF92_24235</name>
</gene>
<feature type="transmembrane region" description="Helical" evidence="1">
    <location>
        <begin position="79"/>
        <end position="98"/>
    </location>
</feature>
<keyword evidence="1" id="KW-0812">Transmembrane</keyword>
<dbReference type="EMBL" id="MKIO01000017">
    <property type="protein sequence ID" value="OLP57520.1"/>
    <property type="molecule type" value="Genomic_DNA"/>
</dbReference>
<name>A0A1Q9AQ25_9HYPH</name>
<feature type="transmembrane region" description="Helical" evidence="1">
    <location>
        <begin position="104"/>
        <end position="121"/>
    </location>
</feature>
<dbReference type="AlphaFoldDB" id="A0A1Q9AQ25"/>
<organism evidence="2 3">
    <name type="scientific">Xaviernesmea rhizosphaerae</name>
    <dbReference type="NCBI Taxonomy" id="1672749"/>
    <lineage>
        <taxon>Bacteria</taxon>
        <taxon>Pseudomonadati</taxon>
        <taxon>Pseudomonadota</taxon>
        <taxon>Alphaproteobacteria</taxon>
        <taxon>Hyphomicrobiales</taxon>
        <taxon>Rhizobiaceae</taxon>
        <taxon>Rhizobium/Agrobacterium group</taxon>
        <taxon>Xaviernesmea</taxon>
    </lineage>
</organism>
<evidence type="ECO:0000313" key="3">
    <source>
        <dbReference type="Proteomes" id="UP000186143"/>
    </source>
</evidence>
<protein>
    <recommendedName>
        <fullName evidence="4">Polysaccharide biosynthesis protein</fullName>
    </recommendedName>
</protein>
<proteinExistence type="predicted"/>
<evidence type="ECO:0008006" key="4">
    <source>
        <dbReference type="Google" id="ProtNLM"/>
    </source>
</evidence>
<keyword evidence="1" id="KW-0472">Membrane</keyword>
<feature type="transmembrane region" description="Helical" evidence="1">
    <location>
        <begin position="281"/>
        <end position="305"/>
    </location>
</feature>
<feature type="transmembrane region" description="Helical" evidence="1">
    <location>
        <begin position="317"/>
        <end position="334"/>
    </location>
</feature>
<accession>A0A1Q9AQ25</accession>
<keyword evidence="1" id="KW-1133">Transmembrane helix</keyword>
<sequence>MLARFSGIFSALIYSGANFLLVFLLQSQVSRLEFGVFALSQVFLQFGGSLCMALFATPIQVHAARPEAWRANFGSFSKANLLCAVLFGALSAAIVEGLGAGRGFAALFLLLVVLSAVRLFLRSAELARENYRPAMLADAVYGVVVLAGAGLLLVSGRMSNVSVVIVQILGCLTVCPILPAASRLALETLGAASLTPYLHSLRDHGRWLLLNVLTTEATANAHSYLVGFLLGPSAYAPIAALTLLYRPANIVVQAMTQYERPRMAAALLERQRDVLRGAVRLFRGVSLGICFVNIVLVAAILWLLPGLIGTGAYDRDELVLAAAFLAVITLARSLRGPETAALQAGAHFRALSMASVYAAPISLIGTTLIVLALPPGHAALSLAGIAIGEFALTFLCARLYARRFA</sequence>
<feature type="transmembrane region" description="Helical" evidence="1">
    <location>
        <begin position="379"/>
        <end position="401"/>
    </location>
</feature>
<comment type="caution">
    <text evidence="2">The sequence shown here is derived from an EMBL/GenBank/DDBJ whole genome shotgun (WGS) entry which is preliminary data.</text>
</comment>
<feature type="transmembrane region" description="Helical" evidence="1">
    <location>
        <begin position="7"/>
        <end position="25"/>
    </location>
</feature>